<gene>
    <name evidence="9" type="ORF">M569_05267</name>
</gene>
<evidence type="ECO:0000313" key="9">
    <source>
        <dbReference type="EMBL" id="EPS69499.1"/>
    </source>
</evidence>
<accession>S8CQQ0</accession>
<dbReference type="PANTHER" id="PTHR46151:SF12">
    <property type="entry name" value="RING_U-BOX SUPERFAMILY PROTEIN"/>
    <property type="match status" value="1"/>
</dbReference>
<dbReference type="AlphaFoldDB" id="S8CQQ0"/>
<evidence type="ECO:0000256" key="2">
    <source>
        <dbReference type="ARBA" id="ARBA00022723"/>
    </source>
</evidence>
<feature type="transmembrane region" description="Helical" evidence="7">
    <location>
        <begin position="51"/>
        <end position="71"/>
    </location>
</feature>
<evidence type="ECO:0000256" key="7">
    <source>
        <dbReference type="SAM" id="Phobius"/>
    </source>
</evidence>
<evidence type="ECO:0000259" key="8">
    <source>
        <dbReference type="PROSITE" id="PS50089"/>
    </source>
</evidence>
<name>S8CQQ0_9LAMI</name>
<keyword evidence="7" id="KW-1133">Transmembrane helix</keyword>
<reference evidence="9 10" key="1">
    <citation type="journal article" date="2013" name="BMC Genomics">
        <title>The miniature genome of a carnivorous plant Genlisea aurea contains a low number of genes and short non-coding sequences.</title>
        <authorList>
            <person name="Leushkin E.V."/>
            <person name="Sutormin R.A."/>
            <person name="Nabieva E.R."/>
            <person name="Penin A.A."/>
            <person name="Kondrashov A.S."/>
            <person name="Logacheva M.D."/>
        </authorList>
    </citation>
    <scope>NUCLEOTIDE SEQUENCE [LARGE SCALE GENOMIC DNA]</scope>
</reference>
<dbReference type="Proteomes" id="UP000015453">
    <property type="component" value="Unassembled WGS sequence"/>
</dbReference>
<comment type="subcellular location">
    <subcellularLocation>
        <location evidence="1">Membrane</location>
    </subcellularLocation>
</comment>
<dbReference type="Pfam" id="PF13639">
    <property type="entry name" value="zf-RING_2"/>
    <property type="match status" value="1"/>
</dbReference>
<dbReference type="OrthoDB" id="8062037at2759"/>
<dbReference type="PANTHER" id="PTHR46151">
    <property type="entry name" value="NEP1-INTERACTING PROTEIN-LIKE 2"/>
    <property type="match status" value="1"/>
</dbReference>
<evidence type="ECO:0000256" key="3">
    <source>
        <dbReference type="ARBA" id="ARBA00022771"/>
    </source>
</evidence>
<dbReference type="Gene3D" id="3.30.40.10">
    <property type="entry name" value="Zinc/RING finger domain, C3HC4 (zinc finger)"/>
    <property type="match status" value="1"/>
</dbReference>
<proteinExistence type="predicted"/>
<feature type="transmembrane region" description="Helical" evidence="7">
    <location>
        <begin position="16"/>
        <end position="39"/>
    </location>
</feature>
<feature type="non-terminal residue" evidence="9">
    <location>
        <position position="1"/>
    </location>
</feature>
<comment type="caution">
    <text evidence="9">The sequence shown here is derived from an EMBL/GenBank/DDBJ whole genome shotgun (WGS) entry which is preliminary data.</text>
</comment>
<dbReference type="PROSITE" id="PS50089">
    <property type="entry name" value="ZF_RING_2"/>
    <property type="match status" value="1"/>
</dbReference>
<dbReference type="SMART" id="SM00184">
    <property type="entry name" value="RING"/>
    <property type="match status" value="1"/>
</dbReference>
<dbReference type="SUPFAM" id="SSF57850">
    <property type="entry name" value="RING/U-box"/>
    <property type="match status" value="1"/>
</dbReference>
<dbReference type="InterPro" id="IPR013083">
    <property type="entry name" value="Znf_RING/FYVE/PHD"/>
</dbReference>
<keyword evidence="4" id="KW-0862">Zinc</keyword>
<evidence type="ECO:0000256" key="5">
    <source>
        <dbReference type="ARBA" id="ARBA00023136"/>
    </source>
</evidence>
<dbReference type="EMBL" id="AUSU01002096">
    <property type="protein sequence ID" value="EPS69499.1"/>
    <property type="molecule type" value="Genomic_DNA"/>
</dbReference>
<dbReference type="GO" id="GO:0008270">
    <property type="term" value="F:zinc ion binding"/>
    <property type="evidence" value="ECO:0007669"/>
    <property type="project" value="UniProtKB-KW"/>
</dbReference>
<keyword evidence="5 7" id="KW-0472">Membrane</keyword>
<evidence type="ECO:0000256" key="4">
    <source>
        <dbReference type="ARBA" id="ARBA00022833"/>
    </source>
</evidence>
<keyword evidence="3 6" id="KW-0863">Zinc-finger</keyword>
<dbReference type="InterPro" id="IPR001841">
    <property type="entry name" value="Znf_RING"/>
</dbReference>
<feature type="non-terminal residue" evidence="9">
    <location>
        <position position="198"/>
    </location>
</feature>
<dbReference type="GO" id="GO:0016020">
    <property type="term" value="C:membrane"/>
    <property type="evidence" value="ECO:0007669"/>
    <property type="project" value="UniProtKB-SubCell"/>
</dbReference>
<feature type="domain" description="RING-type" evidence="8">
    <location>
        <begin position="156"/>
        <end position="198"/>
    </location>
</feature>
<keyword evidence="2" id="KW-0479">Metal-binding</keyword>
<organism evidence="9 10">
    <name type="scientific">Genlisea aurea</name>
    <dbReference type="NCBI Taxonomy" id="192259"/>
    <lineage>
        <taxon>Eukaryota</taxon>
        <taxon>Viridiplantae</taxon>
        <taxon>Streptophyta</taxon>
        <taxon>Embryophyta</taxon>
        <taxon>Tracheophyta</taxon>
        <taxon>Spermatophyta</taxon>
        <taxon>Magnoliopsida</taxon>
        <taxon>eudicotyledons</taxon>
        <taxon>Gunneridae</taxon>
        <taxon>Pentapetalae</taxon>
        <taxon>asterids</taxon>
        <taxon>lamiids</taxon>
        <taxon>Lamiales</taxon>
        <taxon>Lentibulariaceae</taxon>
        <taxon>Genlisea</taxon>
    </lineage>
</organism>
<protein>
    <recommendedName>
        <fullName evidence="8">RING-type domain-containing protein</fullName>
    </recommendedName>
</protein>
<dbReference type="CDD" id="cd16461">
    <property type="entry name" value="RING-H2_EL5-like"/>
    <property type="match status" value="1"/>
</dbReference>
<evidence type="ECO:0000256" key="6">
    <source>
        <dbReference type="PROSITE-ProRule" id="PRU00175"/>
    </source>
</evidence>
<keyword evidence="7" id="KW-0812">Transmembrane</keyword>
<sequence length="198" mass="21661">FFTHHHPLLILKLKKVFFSFLTCLFALGGAVIGLFTGAVKGQTTETGMLRGVGVGAMAGAVTGVQLVELILNGEPFSKVALICSLLNGKIFTEWVSPAVLKAYQWQVSATEASNSGEFSDIFEISPLPIITNKGGSVSNLPPFFRIVKSQNRNACCSICLQDLEEGEDARLLPRCQHVFHMECIDVWVSRRETCPICR</sequence>
<evidence type="ECO:0000313" key="10">
    <source>
        <dbReference type="Proteomes" id="UP000015453"/>
    </source>
</evidence>
<evidence type="ECO:0000256" key="1">
    <source>
        <dbReference type="ARBA" id="ARBA00004370"/>
    </source>
</evidence>
<keyword evidence="10" id="KW-1185">Reference proteome</keyword>